<protein>
    <recommendedName>
        <fullName evidence="3">ASCH domain-containing protein</fullName>
    </recommendedName>
</protein>
<evidence type="ECO:0000313" key="1">
    <source>
        <dbReference type="EMBL" id="MBY8824854.1"/>
    </source>
</evidence>
<dbReference type="Proteomes" id="UP000706039">
    <property type="component" value="Unassembled WGS sequence"/>
</dbReference>
<gene>
    <name evidence="1" type="ORF">K7G82_21300</name>
</gene>
<organism evidence="1 2">
    <name type="scientific">Sphingomonas colocasiae</name>
    <dbReference type="NCBI Taxonomy" id="1848973"/>
    <lineage>
        <taxon>Bacteria</taxon>
        <taxon>Pseudomonadati</taxon>
        <taxon>Pseudomonadota</taxon>
        <taxon>Alphaproteobacteria</taxon>
        <taxon>Sphingomonadales</taxon>
        <taxon>Sphingomonadaceae</taxon>
        <taxon>Sphingomonas</taxon>
    </lineage>
</organism>
<dbReference type="RefSeq" id="WP_222991965.1">
    <property type="nucleotide sequence ID" value="NZ_JAINVV010000010.1"/>
</dbReference>
<comment type="caution">
    <text evidence="1">The sequence shown here is derived from an EMBL/GenBank/DDBJ whole genome shotgun (WGS) entry which is preliminary data.</text>
</comment>
<reference evidence="1 2" key="1">
    <citation type="submission" date="2021-08" db="EMBL/GenBank/DDBJ databases">
        <authorList>
            <person name="Tuo L."/>
        </authorList>
    </citation>
    <scope>NUCLEOTIDE SEQUENCE [LARGE SCALE GENOMIC DNA]</scope>
    <source>
        <strain evidence="1 2">JCM 31229</strain>
    </source>
</reference>
<keyword evidence="2" id="KW-1185">Reference proteome</keyword>
<evidence type="ECO:0008006" key="3">
    <source>
        <dbReference type="Google" id="ProtNLM"/>
    </source>
</evidence>
<dbReference type="EMBL" id="JAINVV010000010">
    <property type="protein sequence ID" value="MBY8824854.1"/>
    <property type="molecule type" value="Genomic_DNA"/>
</dbReference>
<proteinExistence type="predicted"/>
<accession>A0ABS7PV81</accession>
<sequence length="186" mass="20248">MLFRRETLDGIAAGRITLQFRRWKAPAARTGGAQLTSIGLVAFDRVEPMALDALTDEDARAAGHPDLAALKAELSARDGDLYRIAVRPAGADPRPALREDADLSDAAIADLLGRTDQVFARAALELIERFPGRRAPDLAAELGLETAIFKPRVRALKAKGLTESLAVGYRLSPRGERVLRWLELNI</sequence>
<name>A0ABS7PV81_9SPHN</name>
<evidence type="ECO:0000313" key="2">
    <source>
        <dbReference type="Proteomes" id="UP000706039"/>
    </source>
</evidence>